<accession>A0A388KB31</accession>
<reference evidence="2 3" key="1">
    <citation type="journal article" date="2018" name="Cell">
        <title>The Chara Genome: Secondary Complexity and Implications for Plant Terrestrialization.</title>
        <authorList>
            <person name="Nishiyama T."/>
            <person name="Sakayama H."/>
            <person name="Vries J.D."/>
            <person name="Buschmann H."/>
            <person name="Saint-Marcoux D."/>
            <person name="Ullrich K.K."/>
            <person name="Haas F.B."/>
            <person name="Vanderstraeten L."/>
            <person name="Becker D."/>
            <person name="Lang D."/>
            <person name="Vosolsobe S."/>
            <person name="Rombauts S."/>
            <person name="Wilhelmsson P.K.I."/>
            <person name="Janitza P."/>
            <person name="Kern R."/>
            <person name="Heyl A."/>
            <person name="Rumpler F."/>
            <person name="Villalobos L.I.A.C."/>
            <person name="Clay J.M."/>
            <person name="Skokan R."/>
            <person name="Toyoda A."/>
            <person name="Suzuki Y."/>
            <person name="Kagoshima H."/>
            <person name="Schijlen E."/>
            <person name="Tajeshwar N."/>
            <person name="Catarino B."/>
            <person name="Hetherington A.J."/>
            <person name="Saltykova A."/>
            <person name="Bonnot C."/>
            <person name="Breuninger H."/>
            <person name="Symeonidi A."/>
            <person name="Radhakrishnan G.V."/>
            <person name="Van Nieuwerburgh F."/>
            <person name="Deforce D."/>
            <person name="Chang C."/>
            <person name="Karol K.G."/>
            <person name="Hedrich R."/>
            <person name="Ulvskov P."/>
            <person name="Glockner G."/>
            <person name="Delwiche C.F."/>
            <person name="Petrasek J."/>
            <person name="Van de Peer Y."/>
            <person name="Friml J."/>
            <person name="Beilby M."/>
            <person name="Dolan L."/>
            <person name="Kohara Y."/>
            <person name="Sugano S."/>
            <person name="Fujiyama A."/>
            <person name="Delaux P.-M."/>
            <person name="Quint M."/>
            <person name="TheiBen G."/>
            <person name="Hagemann M."/>
            <person name="Harholt J."/>
            <person name="Dunand C."/>
            <person name="Zachgo S."/>
            <person name="Langdale J."/>
            <person name="Maumus F."/>
            <person name="Straeten D.V.D."/>
            <person name="Gould S.B."/>
            <person name="Rensing S.A."/>
        </authorList>
    </citation>
    <scope>NUCLEOTIDE SEQUENCE [LARGE SCALE GENOMIC DNA]</scope>
    <source>
        <strain evidence="2 3">S276</strain>
    </source>
</reference>
<dbReference type="EMBL" id="BFEA01000084">
    <property type="protein sequence ID" value="GBG67206.1"/>
    <property type="molecule type" value="Genomic_DNA"/>
</dbReference>
<name>A0A388KB31_CHABU</name>
<gene>
    <name evidence="2" type="ORF">CBR_g84869</name>
</gene>
<protein>
    <submittedName>
        <fullName evidence="2">Uncharacterized protein</fullName>
    </submittedName>
</protein>
<dbReference type="AlphaFoldDB" id="A0A388KB31"/>
<sequence>MAYYPPMGGSGGAGGQSNLPSRLYPPVAQPVRSVGMQDGPAGGPGGFYPQVAQPVPIQSLRAPPPPSVPSGGGVGIRVRIKPEYRMAPSVELSPLDGDIPRSTFHFDFALERQVLAGDGDHSPDFPPSASPTASVQLGMERDHKGLDGMGPGPEAMDHLGIRLDELDVIDGMRRDRFGQNGSGQGSEGDGIVWEHIGWDWNQIRITVTTSGCIRIGS</sequence>
<dbReference type="Proteomes" id="UP000265515">
    <property type="component" value="Unassembled WGS sequence"/>
</dbReference>
<keyword evidence="3" id="KW-1185">Reference proteome</keyword>
<organism evidence="2 3">
    <name type="scientific">Chara braunii</name>
    <name type="common">Braun's stonewort</name>
    <dbReference type="NCBI Taxonomy" id="69332"/>
    <lineage>
        <taxon>Eukaryota</taxon>
        <taxon>Viridiplantae</taxon>
        <taxon>Streptophyta</taxon>
        <taxon>Charophyceae</taxon>
        <taxon>Charales</taxon>
        <taxon>Characeae</taxon>
        <taxon>Chara</taxon>
    </lineage>
</organism>
<evidence type="ECO:0000313" key="2">
    <source>
        <dbReference type="EMBL" id="GBG67206.1"/>
    </source>
</evidence>
<dbReference type="OrthoDB" id="2018023at2759"/>
<feature type="region of interest" description="Disordered" evidence="1">
    <location>
        <begin position="1"/>
        <end position="26"/>
    </location>
</feature>
<proteinExistence type="predicted"/>
<comment type="caution">
    <text evidence="2">The sequence shown here is derived from an EMBL/GenBank/DDBJ whole genome shotgun (WGS) entry which is preliminary data.</text>
</comment>
<dbReference type="Gramene" id="GBG67206">
    <property type="protein sequence ID" value="GBG67206"/>
    <property type="gene ID" value="CBR_g84869"/>
</dbReference>
<evidence type="ECO:0000256" key="1">
    <source>
        <dbReference type="SAM" id="MobiDB-lite"/>
    </source>
</evidence>
<evidence type="ECO:0000313" key="3">
    <source>
        <dbReference type="Proteomes" id="UP000265515"/>
    </source>
</evidence>